<organism evidence="4 5">
    <name type="scientific">Shinella pollutisoli</name>
    <dbReference type="NCBI Taxonomy" id="2250594"/>
    <lineage>
        <taxon>Bacteria</taxon>
        <taxon>Pseudomonadati</taxon>
        <taxon>Pseudomonadota</taxon>
        <taxon>Alphaproteobacteria</taxon>
        <taxon>Hyphomicrobiales</taxon>
        <taxon>Rhizobiaceae</taxon>
        <taxon>Shinella</taxon>
    </lineage>
</organism>
<dbReference type="Gene3D" id="2.150.10.10">
    <property type="entry name" value="Serralysin-like metalloprotease, C-terminal"/>
    <property type="match status" value="2"/>
</dbReference>
<accession>A0ABV7DJU0</accession>
<gene>
    <name evidence="4" type="ORF">ACFOHH_17590</name>
</gene>
<protein>
    <submittedName>
        <fullName evidence="4">Calcium-binding protein</fullName>
    </submittedName>
</protein>
<dbReference type="PRINTS" id="PR00313">
    <property type="entry name" value="CABNDNGRPT"/>
</dbReference>
<name>A0ABV7DJU0_9HYPH</name>
<proteinExistence type="predicted"/>
<dbReference type="PANTHER" id="PTHR38340:SF1">
    <property type="entry name" value="S-LAYER PROTEIN"/>
    <property type="match status" value="1"/>
</dbReference>
<dbReference type="SUPFAM" id="SSF51120">
    <property type="entry name" value="beta-Roll"/>
    <property type="match status" value="2"/>
</dbReference>
<dbReference type="Pfam" id="PF00353">
    <property type="entry name" value="HemolysinCabind"/>
    <property type="match status" value="2"/>
</dbReference>
<dbReference type="InterPro" id="IPR018511">
    <property type="entry name" value="Hemolysin-typ_Ca-bd_CS"/>
</dbReference>
<comment type="caution">
    <text evidence="4">The sequence shown here is derived from an EMBL/GenBank/DDBJ whole genome shotgun (WGS) entry which is preliminary data.</text>
</comment>
<dbReference type="PANTHER" id="PTHR38340">
    <property type="entry name" value="S-LAYER PROTEIN"/>
    <property type="match status" value="1"/>
</dbReference>
<dbReference type="RefSeq" id="WP_257315591.1">
    <property type="nucleotide sequence ID" value="NZ_JANFDG010000013.1"/>
</dbReference>
<keyword evidence="5" id="KW-1185">Reference proteome</keyword>
<keyword evidence="2" id="KW-0964">Secreted</keyword>
<dbReference type="InterPro" id="IPR001343">
    <property type="entry name" value="Hemolysn_Ca-bd"/>
</dbReference>
<dbReference type="EMBL" id="JBHRSP010000029">
    <property type="protein sequence ID" value="MFC3074927.1"/>
    <property type="molecule type" value="Genomic_DNA"/>
</dbReference>
<reference evidence="5" key="1">
    <citation type="journal article" date="2019" name="Int. J. Syst. Evol. Microbiol.">
        <title>The Global Catalogue of Microorganisms (GCM) 10K type strain sequencing project: providing services to taxonomists for standard genome sequencing and annotation.</title>
        <authorList>
            <consortium name="The Broad Institute Genomics Platform"/>
            <consortium name="The Broad Institute Genome Sequencing Center for Infectious Disease"/>
            <person name="Wu L."/>
            <person name="Ma J."/>
        </authorList>
    </citation>
    <scope>NUCLEOTIDE SEQUENCE [LARGE SCALE GENOMIC DNA]</scope>
    <source>
        <strain evidence="5">KCTC 52677</strain>
    </source>
</reference>
<dbReference type="InterPro" id="IPR050557">
    <property type="entry name" value="RTX_toxin/Mannuronan_C5-epim"/>
</dbReference>
<dbReference type="Proteomes" id="UP001595377">
    <property type="component" value="Unassembled WGS sequence"/>
</dbReference>
<evidence type="ECO:0000256" key="1">
    <source>
        <dbReference type="ARBA" id="ARBA00004613"/>
    </source>
</evidence>
<feature type="region of interest" description="Disordered" evidence="3">
    <location>
        <begin position="267"/>
        <end position="300"/>
    </location>
</feature>
<dbReference type="NCBIfam" id="TIGR03661">
    <property type="entry name" value="T1SS_VCA0849"/>
    <property type="match status" value="1"/>
</dbReference>
<evidence type="ECO:0000256" key="3">
    <source>
        <dbReference type="SAM" id="MobiDB-lite"/>
    </source>
</evidence>
<evidence type="ECO:0000313" key="5">
    <source>
        <dbReference type="Proteomes" id="UP001595377"/>
    </source>
</evidence>
<comment type="subcellular location">
    <subcellularLocation>
        <location evidence="1">Secreted</location>
    </subcellularLocation>
</comment>
<sequence>MGTITSNISRSLDGKTSFTIGNESYVWGSNGFIMSVETQAKTNAVQTAEFTLSGDSWTVAMLRFAFNTKAIIKDSTSGGTNRFVEFISLVNSGGSDIALNKTTVGIISGGSGADKITIGDVEVDTILSGGGKDTIKTGKGYISILDTERGNDTVDLGAGGAGYINLGRDSDRIILSPLTDKSDFVSINGGSGVSSKGDSNSDTVDFSRFKKGLSVDLATVDVVNTGNGTFLIRNFEHVSGGKGSDTLKGNGSANVLKGNAGNDTLDGKAGNDLLSGGTGNDRLLGGSGHDTLRGDSGSDKLYGGTGRDTLYGGSGKDTFVFNSTKDSTVAASGRDTIKDFSRKAGDKIDLKAIDADTHARGNQSFDFIGTKKFSKDAGELRYQKKSGDTYVYGDVNGDGKADFSILIDARTDFVKGDFIL</sequence>
<dbReference type="PROSITE" id="PS00330">
    <property type="entry name" value="HEMOLYSIN_CALCIUM"/>
    <property type="match status" value="2"/>
</dbReference>
<evidence type="ECO:0000313" key="4">
    <source>
        <dbReference type="EMBL" id="MFC3074927.1"/>
    </source>
</evidence>
<evidence type="ECO:0000256" key="2">
    <source>
        <dbReference type="ARBA" id="ARBA00022525"/>
    </source>
</evidence>
<dbReference type="InterPro" id="IPR011049">
    <property type="entry name" value="Serralysin-like_metalloprot_C"/>
</dbReference>
<dbReference type="InterPro" id="IPR019960">
    <property type="entry name" value="T1SS_VCA0849"/>
</dbReference>